<evidence type="ECO:0000313" key="17">
    <source>
        <dbReference type="Proteomes" id="UP001366166"/>
    </source>
</evidence>
<dbReference type="GO" id="GO:0005948">
    <property type="term" value="C:acetolactate synthase complex"/>
    <property type="evidence" value="ECO:0007669"/>
    <property type="project" value="TreeGrafter"/>
</dbReference>
<evidence type="ECO:0000256" key="10">
    <source>
        <dbReference type="ARBA" id="ARBA00023304"/>
    </source>
</evidence>
<dbReference type="GO" id="GO:0009099">
    <property type="term" value="P:L-valine biosynthetic process"/>
    <property type="evidence" value="ECO:0007669"/>
    <property type="project" value="TreeGrafter"/>
</dbReference>
<dbReference type="InterPro" id="IPR029061">
    <property type="entry name" value="THDP-binding"/>
</dbReference>
<feature type="domain" description="Thiamine pyrophosphate enzyme central" evidence="13">
    <location>
        <begin position="243"/>
        <end position="376"/>
    </location>
</feature>
<comment type="pathway">
    <text evidence="2 11">Amino-acid biosynthesis; L-valine biosynthesis; L-valine from pyruvate: step 1/4.</text>
</comment>
<evidence type="ECO:0000313" key="16">
    <source>
        <dbReference type="EMBL" id="BEQ17102.1"/>
    </source>
</evidence>
<dbReference type="InterPro" id="IPR011766">
    <property type="entry name" value="TPP_enzyme_TPP-bd"/>
</dbReference>
<comment type="cofactor">
    <cofactor evidence="11">
        <name>Mg(2+)</name>
        <dbReference type="ChEBI" id="CHEBI:18420"/>
    </cofactor>
    <text evidence="11">Binds 1 Mg(2+) ion per subunit.</text>
</comment>
<dbReference type="InterPro" id="IPR045229">
    <property type="entry name" value="TPP_enz"/>
</dbReference>
<dbReference type="Pfam" id="PF02775">
    <property type="entry name" value="TPP_enzyme_C"/>
    <property type="match status" value="1"/>
</dbReference>
<comment type="catalytic activity">
    <reaction evidence="11">
        <text>2 pyruvate + H(+) = (2S)-2-acetolactate + CO2</text>
        <dbReference type="Rhea" id="RHEA:25249"/>
        <dbReference type="ChEBI" id="CHEBI:15361"/>
        <dbReference type="ChEBI" id="CHEBI:15378"/>
        <dbReference type="ChEBI" id="CHEBI:16526"/>
        <dbReference type="ChEBI" id="CHEBI:58476"/>
        <dbReference type="EC" id="2.2.1.6"/>
    </reaction>
</comment>
<feature type="domain" description="Thiamine pyrophosphate enzyme TPP-binding" evidence="14">
    <location>
        <begin position="438"/>
        <end position="589"/>
    </location>
</feature>
<organism evidence="16 17">
    <name type="scientific">Desulfoferula mesophila</name>
    <dbReference type="NCBI Taxonomy" id="3058419"/>
    <lineage>
        <taxon>Bacteria</taxon>
        <taxon>Pseudomonadati</taxon>
        <taxon>Thermodesulfobacteriota</taxon>
        <taxon>Desulfarculia</taxon>
        <taxon>Desulfarculales</taxon>
        <taxon>Desulfarculaceae</taxon>
        <taxon>Desulfoferula</taxon>
    </lineage>
</organism>
<evidence type="ECO:0000256" key="6">
    <source>
        <dbReference type="ARBA" id="ARBA00022679"/>
    </source>
</evidence>
<dbReference type="Gene3D" id="3.40.50.970">
    <property type="match status" value="2"/>
</dbReference>
<dbReference type="GO" id="GO:0009097">
    <property type="term" value="P:isoleucine biosynthetic process"/>
    <property type="evidence" value="ECO:0007669"/>
    <property type="project" value="TreeGrafter"/>
</dbReference>
<keyword evidence="10 11" id="KW-0100">Branched-chain amino acid biosynthesis</keyword>
<evidence type="ECO:0000256" key="2">
    <source>
        <dbReference type="ARBA" id="ARBA00005025"/>
    </source>
</evidence>
<comment type="cofactor">
    <cofactor evidence="11">
        <name>thiamine diphosphate</name>
        <dbReference type="ChEBI" id="CHEBI:58937"/>
    </cofactor>
    <text evidence="11">Binds 1 thiamine pyrophosphate per subunit.</text>
</comment>
<dbReference type="Gene3D" id="3.40.50.1220">
    <property type="entry name" value="TPP-binding domain"/>
    <property type="match status" value="1"/>
</dbReference>
<evidence type="ECO:0000259" key="15">
    <source>
        <dbReference type="Pfam" id="PF02776"/>
    </source>
</evidence>
<dbReference type="PROSITE" id="PS00187">
    <property type="entry name" value="TPP_ENZYMES"/>
    <property type="match status" value="1"/>
</dbReference>
<feature type="region of interest" description="Disordered" evidence="12">
    <location>
        <begin position="26"/>
        <end position="50"/>
    </location>
</feature>
<evidence type="ECO:0000256" key="5">
    <source>
        <dbReference type="ARBA" id="ARBA00022605"/>
    </source>
</evidence>
<evidence type="ECO:0000259" key="14">
    <source>
        <dbReference type="Pfam" id="PF02775"/>
    </source>
</evidence>
<proteinExistence type="inferred from homology"/>
<keyword evidence="9 11" id="KW-0786">Thiamine pyrophosphate</keyword>
<protein>
    <recommendedName>
        <fullName evidence="4 11">Acetolactate synthase</fullName>
        <ecNumber evidence="4 11">2.2.1.6</ecNumber>
    </recommendedName>
</protein>
<dbReference type="CDD" id="cd02015">
    <property type="entry name" value="TPP_AHAS"/>
    <property type="match status" value="1"/>
</dbReference>
<evidence type="ECO:0000256" key="7">
    <source>
        <dbReference type="ARBA" id="ARBA00022723"/>
    </source>
</evidence>
<dbReference type="GO" id="GO:0030976">
    <property type="term" value="F:thiamine pyrophosphate binding"/>
    <property type="evidence" value="ECO:0007669"/>
    <property type="project" value="UniProtKB-UniRule"/>
</dbReference>
<keyword evidence="17" id="KW-1185">Reference proteome</keyword>
<accession>A0AAU9F4H0</accession>
<keyword evidence="6 11" id="KW-0808">Transferase</keyword>
<keyword evidence="7 11" id="KW-0479">Metal-binding</keyword>
<dbReference type="GO" id="GO:0000287">
    <property type="term" value="F:magnesium ion binding"/>
    <property type="evidence" value="ECO:0007669"/>
    <property type="project" value="UniProtKB-UniRule"/>
</dbReference>
<dbReference type="Pfam" id="PF02776">
    <property type="entry name" value="TPP_enzyme_N"/>
    <property type="match status" value="1"/>
</dbReference>
<dbReference type="PANTHER" id="PTHR18968">
    <property type="entry name" value="THIAMINE PYROPHOSPHATE ENZYMES"/>
    <property type="match status" value="1"/>
</dbReference>
<keyword evidence="8 11" id="KW-0460">Magnesium</keyword>
<feature type="domain" description="Thiamine pyrophosphate enzyme N-terminal TPP-binding" evidence="15">
    <location>
        <begin position="54"/>
        <end position="166"/>
    </location>
</feature>
<evidence type="ECO:0000259" key="13">
    <source>
        <dbReference type="Pfam" id="PF00205"/>
    </source>
</evidence>
<dbReference type="EMBL" id="AP028679">
    <property type="protein sequence ID" value="BEQ17102.1"/>
    <property type="molecule type" value="Genomic_DNA"/>
</dbReference>
<dbReference type="InterPro" id="IPR012000">
    <property type="entry name" value="Thiamin_PyroP_enz_cen_dom"/>
</dbReference>
<dbReference type="KEGG" id="dmp:FAK_41680"/>
<dbReference type="EC" id="2.2.1.6" evidence="4 11"/>
<dbReference type="Pfam" id="PF00205">
    <property type="entry name" value="TPP_enzyme_M"/>
    <property type="match status" value="1"/>
</dbReference>
<evidence type="ECO:0000256" key="11">
    <source>
        <dbReference type="RuleBase" id="RU003591"/>
    </source>
</evidence>
<dbReference type="GO" id="GO:0050660">
    <property type="term" value="F:flavin adenine dinucleotide binding"/>
    <property type="evidence" value="ECO:0007669"/>
    <property type="project" value="InterPro"/>
</dbReference>
<evidence type="ECO:0000256" key="12">
    <source>
        <dbReference type="SAM" id="MobiDB-lite"/>
    </source>
</evidence>
<dbReference type="GO" id="GO:0003984">
    <property type="term" value="F:acetolactate synthase activity"/>
    <property type="evidence" value="ECO:0007669"/>
    <property type="project" value="UniProtKB-EC"/>
</dbReference>
<evidence type="ECO:0000256" key="3">
    <source>
        <dbReference type="ARBA" id="ARBA00007812"/>
    </source>
</evidence>
<dbReference type="RefSeq" id="WP_338603886.1">
    <property type="nucleotide sequence ID" value="NZ_AP028679.1"/>
</dbReference>
<evidence type="ECO:0000256" key="8">
    <source>
        <dbReference type="ARBA" id="ARBA00022842"/>
    </source>
</evidence>
<evidence type="ECO:0000256" key="4">
    <source>
        <dbReference type="ARBA" id="ARBA00013145"/>
    </source>
</evidence>
<dbReference type="InterPro" id="IPR000399">
    <property type="entry name" value="TPP-bd_CS"/>
</dbReference>
<dbReference type="InterPro" id="IPR012001">
    <property type="entry name" value="Thiamin_PyroP_enz_TPP-bd_dom"/>
</dbReference>
<dbReference type="InterPro" id="IPR039368">
    <property type="entry name" value="AHAS_TPP"/>
</dbReference>
<dbReference type="Proteomes" id="UP001366166">
    <property type="component" value="Chromosome"/>
</dbReference>
<dbReference type="AlphaFoldDB" id="A0AAU9F4H0"/>
<dbReference type="InterPro" id="IPR012846">
    <property type="entry name" value="Acetolactate_synth_lsu"/>
</dbReference>
<evidence type="ECO:0000256" key="9">
    <source>
        <dbReference type="ARBA" id="ARBA00023052"/>
    </source>
</evidence>
<name>A0AAU9F4H0_9BACT</name>
<dbReference type="FunFam" id="3.40.50.970:FF:000007">
    <property type="entry name" value="Acetolactate synthase"/>
    <property type="match status" value="1"/>
</dbReference>
<dbReference type="NCBIfam" id="TIGR00118">
    <property type="entry name" value="acolac_lg"/>
    <property type="match status" value="1"/>
</dbReference>
<comment type="pathway">
    <text evidence="1 11">Amino-acid biosynthesis; L-isoleucine biosynthesis; L-isoleucine from 2-oxobutanoate: step 1/4.</text>
</comment>
<dbReference type="PANTHER" id="PTHR18968:SF13">
    <property type="entry name" value="ACETOLACTATE SYNTHASE CATALYTIC SUBUNIT, MITOCHONDRIAL"/>
    <property type="match status" value="1"/>
</dbReference>
<reference evidence="17" key="1">
    <citation type="journal article" date="2023" name="Arch. Microbiol.">
        <title>Desulfoferula mesophilus gen. nov. sp. nov., a mesophilic sulfate-reducing bacterium isolated from a brackish lake sediment.</title>
        <authorList>
            <person name="Watanabe T."/>
            <person name="Yabe T."/>
            <person name="Tsuji J.M."/>
            <person name="Fukui M."/>
        </authorList>
    </citation>
    <scope>NUCLEOTIDE SEQUENCE [LARGE SCALE GENOMIC DNA]</scope>
    <source>
        <strain evidence="17">12FAK</strain>
    </source>
</reference>
<keyword evidence="5 11" id="KW-0028">Amino-acid biosynthesis</keyword>
<dbReference type="InterPro" id="IPR029035">
    <property type="entry name" value="DHS-like_NAD/FAD-binding_dom"/>
</dbReference>
<sequence>MSPYSQRSNAARDELGLMLDRQIGLTRASGQSASPRRDAMNAPAKPQDPQAAYTGADAVVACLKHQGVEVIFGMTGGVISPVYDALFRDGSIKHVIVGHEQGAAHMAEGYARATGKVGVVMTTSGPGATNLVTGLADAFMDSTPMVAITGQVTSNLLGNDAFQEADMRGITMPITKHNYQITSVDELPGVFAEAFFVALSGRPGPVLIDLPKDVSTAPCDHLLAAPSAPTGYKPPYRGQPLQIERALKVMAKAKQPVILAGGGVVTAGASEELRELVRLTGIPVTTSLMGLGTYPAGDELYLGMPGMHGTGYANLALHHADLIVCVGNRLDDRVTGQLDRFAPDAQFIHIDVDASEIGKNLPCLVPIVGDAKPVLIEMIKGVKQWEEKPDFSAWRERIDGWKKCYPMTYQPKPPAISPQAVVELLGRTLPEEAIVVTGVGQHQMYTAQFYPFREPRTLISSGGLGTMGFGLPAAVGAKVGSPDKEVVLIDGDGSFLMTIQELATAVRYKVGVVVLILNNHFLGMVRQWQEMFMDKRQAETDLQPPPYAKVAQAFGGLGREVTTSEELEEAIAWARAEAADKRVPVVLDVAVEREALVLPMVPPGGANADFIPCPGQKREE</sequence>
<dbReference type="FunFam" id="3.40.50.1220:FF:000008">
    <property type="entry name" value="Acetolactate synthase"/>
    <property type="match status" value="1"/>
</dbReference>
<dbReference type="CDD" id="cd07035">
    <property type="entry name" value="TPP_PYR_POX_like"/>
    <property type="match status" value="1"/>
</dbReference>
<gene>
    <name evidence="16" type="primary">ilvB</name>
    <name evidence="16" type="ORF">FAK_41680</name>
</gene>
<comment type="similarity">
    <text evidence="3 11">Belongs to the TPP enzyme family.</text>
</comment>
<dbReference type="SUPFAM" id="SSF52518">
    <property type="entry name" value="Thiamin diphosphate-binding fold (THDP-binding)"/>
    <property type="match status" value="2"/>
</dbReference>
<dbReference type="SUPFAM" id="SSF52467">
    <property type="entry name" value="DHS-like NAD/FAD-binding domain"/>
    <property type="match status" value="1"/>
</dbReference>
<evidence type="ECO:0000256" key="1">
    <source>
        <dbReference type="ARBA" id="ARBA00004974"/>
    </source>
</evidence>